<dbReference type="RefSeq" id="WP_344785015.1">
    <property type="nucleotide sequence ID" value="NZ_BAAAZW010000008.1"/>
</dbReference>
<dbReference type="NCBIfam" id="NF005539">
    <property type="entry name" value="PRK07201.1"/>
    <property type="match status" value="1"/>
</dbReference>
<dbReference type="InterPro" id="IPR002347">
    <property type="entry name" value="SDR_fam"/>
</dbReference>
<dbReference type="CDD" id="cd05263">
    <property type="entry name" value="MupV_like_SDR_e"/>
    <property type="match status" value="1"/>
</dbReference>
<dbReference type="InterPro" id="IPR013120">
    <property type="entry name" value="FAR_NAD-bd"/>
</dbReference>
<protein>
    <submittedName>
        <fullName evidence="4">SDR family oxidoreductase</fullName>
    </submittedName>
</protein>
<name>A0ABP7PIZ0_9ACTN</name>
<keyword evidence="5" id="KW-1185">Reference proteome</keyword>
<dbReference type="EMBL" id="BAAAZW010000008">
    <property type="protein sequence ID" value="GAA3966345.1"/>
    <property type="molecule type" value="Genomic_DNA"/>
</dbReference>
<keyword evidence="2" id="KW-0560">Oxidoreductase</keyword>
<evidence type="ECO:0000256" key="1">
    <source>
        <dbReference type="ARBA" id="ARBA00006484"/>
    </source>
</evidence>
<evidence type="ECO:0000259" key="3">
    <source>
        <dbReference type="Pfam" id="PF07993"/>
    </source>
</evidence>
<dbReference type="PANTHER" id="PTHR44196">
    <property type="entry name" value="DEHYDROGENASE/REDUCTASE SDR FAMILY MEMBER 7B"/>
    <property type="match status" value="1"/>
</dbReference>
<dbReference type="InterPro" id="IPR057313">
    <property type="entry name" value="Maqu_2507-like"/>
</dbReference>
<dbReference type="InterPro" id="IPR036291">
    <property type="entry name" value="NAD(P)-bd_dom_sf"/>
</dbReference>
<dbReference type="PROSITE" id="PS00061">
    <property type="entry name" value="ADH_SHORT"/>
    <property type="match status" value="1"/>
</dbReference>
<dbReference type="Proteomes" id="UP001418444">
    <property type="component" value="Unassembled WGS sequence"/>
</dbReference>
<accession>A0ABP7PIZ0</accession>
<dbReference type="Pfam" id="PF00106">
    <property type="entry name" value="adh_short"/>
    <property type="match status" value="1"/>
</dbReference>
<comment type="caution">
    <text evidence="4">The sequence shown here is derived from an EMBL/GenBank/DDBJ whole genome shotgun (WGS) entry which is preliminary data.</text>
</comment>
<dbReference type="InterPro" id="IPR020904">
    <property type="entry name" value="Sc_DH/Rdtase_CS"/>
</dbReference>
<reference evidence="5" key="1">
    <citation type="journal article" date="2019" name="Int. J. Syst. Evol. Microbiol.">
        <title>The Global Catalogue of Microorganisms (GCM) 10K type strain sequencing project: providing services to taxonomists for standard genome sequencing and annotation.</title>
        <authorList>
            <consortium name="The Broad Institute Genomics Platform"/>
            <consortium name="The Broad Institute Genome Sequencing Center for Infectious Disease"/>
            <person name="Wu L."/>
            <person name="Ma J."/>
        </authorList>
    </citation>
    <scope>NUCLEOTIDE SEQUENCE [LARGE SCALE GENOMIC DNA]</scope>
    <source>
        <strain evidence="5">JCM 16923</strain>
    </source>
</reference>
<dbReference type="CDD" id="cd05233">
    <property type="entry name" value="SDR_c"/>
    <property type="match status" value="1"/>
</dbReference>
<dbReference type="PRINTS" id="PR00081">
    <property type="entry name" value="GDHRDH"/>
</dbReference>
<sequence>MTHFFVTGGSGFTGRCVLSRLLAREDTTVTVLVRSASLPRFALALEHIPGGDRVVTAVGNLTAEGLGLHDEDALEPIDHVIHLGALHDLTAGEQTLQAVNVEGTARIAEFAARHGAMLHHFSSIGVSGNHDGVFSEDDFDLGQDFPTPYHRAMFEAERVVRETPDLSWRIYRPSAVVGDSVTGEIDKISGPYFFFPRLAQVGSLPSFLPIPLPNGGSLNMVPVDYVADALVALTGYRPGESGLVFHLCDPEHRTATDLFNMMAPTLGGPRGFEIVPGALARPMLAATSHNPLRPGRDLVAEQLGIPPVVLDSISVPVTVLSDTSVAVLDGLGVRLPALADYAPTLWKYWAEKLDPGRHRRDDPRGALVGKNIVITGGSAGIGKATARMCITRGANVILVSRDADRLVEVADELNAELPKPGMPLGVASAYPTDITDEASVRTLVKSIIAEHDHIDVLVNNAGRSIRRASVNAVDRAHDYQRMMAVNYFGAVYMTLSVLPHMIDRQAGHIVNVSSAEVQSRAPRFGAYAASKAALEAFADATSAETLSDHVTFSTVRLPLTRTRMIAPTRAYESRRGIWGVDKAAHRILKAIVDRPKRVTSFWGDLAEFGHWAAPRLTNRVMHQQYLLVDESEAALGTQPPTAP</sequence>
<proteinExistence type="inferred from homology"/>
<dbReference type="SUPFAM" id="SSF51735">
    <property type="entry name" value="NAD(P)-binding Rossmann-fold domains"/>
    <property type="match status" value="2"/>
</dbReference>
<dbReference type="PRINTS" id="PR00080">
    <property type="entry name" value="SDRFAMILY"/>
</dbReference>
<comment type="similarity">
    <text evidence="1">Belongs to the short-chain dehydrogenases/reductases (SDR) family.</text>
</comment>
<dbReference type="Pfam" id="PF07993">
    <property type="entry name" value="NAD_binding_4"/>
    <property type="match status" value="1"/>
</dbReference>
<gene>
    <name evidence="4" type="ORF">GCM10022231_29040</name>
</gene>
<dbReference type="Gene3D" id="3.40.50.720">
    <property type="entry name" value="NAD(P)-binding Rossmann-like Domain"/>
    <property type="match status" value="2"/>
</dbReference>
<organism evidence="4 5">
    <name type="scientific">Gordonia caeni</name>
    <dbReference type="NCBI Taxonomy" id="1007097"/>
    <lineage>
        <taxon>Bacteria</taxon>
        <taxon>Bacillati</taxon>
        <taxon>Actinomycetota</taxon>
        <taxon>Actinomycetes</taxon>
        <taxon>Mycobacteriales</taxon>
        <taxon>Gordoniaceae</taxon>
        <taxon>Gordonia</taxon>
    </lineage>
</organism>
<evidence type="ECO:0000313" key="5">
    <source>
        <dbReference type="Proteomes" id="UP001418444"/>
    </source>
</evidence>
<evidence type="ECO:0000256" key="2">
    <source>
        <dbReference type="ARBA" id="ARBA00023002"/>
    </source>
</evidence>
<evidence type="ECO:0000313" key="4">
    <source>
        <dbReference type="EMBL" id="GAA3966345.1"/>
    </source>
</evidence>
<feature type="domain" description="Thioester reductase (TE)" evidence="3">
    <location>
        <begin position="6"/>
        <end position="229"/>
    </location>
</feature>
<dbReference type="PANTHER" id="PTHR44196:SF1">
    <property type="entry name" value="DEHYDROGENASE_REDUCTASE SDR FAMILY MEMBER 7B"/>
    <property type="match status" value="1"/>
</dbReference>